<dbReference type="Proteomes" id="UP001165083">
    <property type="component" value="Unassembled WGS sequence"/>
</dbReference>
<name>A0A9W6TYF6_9STRA</name>
<evidence type="ECO:0000256" key="4">
    <source>
        <dbReference type="PROSITE-ProRule" id="PRU00723"/>
    </source>
</evidence>
<keyword evidence="2 4" id="KW-0863">Zinc-finger</keyword>
<feature type="compositionally biased region" description="Basic and acidic residues" evidence="5">
    <location>
        <begin position="34"/>
        <end position="44"/>
    </location>
</feature>
<keyword evidence="8" id="KW-1185">Reference proteome</keyword>
<comment type="caution">
    <text evidence="7">The sequence shown here is derived from an EMBL/GenBank/DDBJ whole genome shotgun (WGS) entry which is preliminary data.</text>
</comment>
<evidence type="ECO:0000313" key="8">
    <source>
        <dbReference type="Proteomes" id="UP001165083"/>
    </source>
</evidence>
<evidence type="ECO:0000256" key="3">
    <source>
        <dbReference type="ARBA" id="ARBA00022833"/>
    </source>
</evidence>
<evidence type="ECO:0000259" key="6">
    <source>
        <dbReference type="PROSITE" id="PS50103"/>
    </source>
</evidence>
<accession>A0A9W6TYF6</accession>
<reference evidence="7" key="1">
    <citation type="submission" date="2023-04" db="EMBL/GenBank/DDBJ databases">
        <title>Phytophthora lilii NBRC 32176.</title>
        <authorList>
            <person name="Ichikawa N."/>
            <person name="Sato H."/>
            <person name="Tonouchi N."/>
        </authorList>
    </citation>
    <scope>NUCLEOTIDE SEQUENCE</scope>
    <source>
        <strain evidence="7">NBRC 32176</strain>
    </source>
</reference>
<dbReference type="SMART" id="SM00356">
    <property type="entry name" value="ZnF_C3H1"/>
    <property type="match status" value="1"/>
</dbReference>
<dbReference type="AlphaFoldDB" id="A0A9W6TYF6"/>
<feature type="region of interest" description="Disordered" evidence="5">
    <location>
        <begin position="32"/>
        <end position="90"/>
    </location>
</feature>
<dbReference type="Gene3D" id="4.10.1000.10">
    <property type="entry name" value="Zinc finger, CCCH-type"/>
    <property type="match status" value="1"/>
</dbReference>
<dbReference type="InterPro" id="IPR000571">
    <property type="entry name" value="Znf_CCCH"/>
</dbReference>
<sequence length="126" mass="14062">MVAPGSYGVPCKFFKYGDCSNGDRCPYLHATKKEKKEEHKDKAATDGTSTPEKQTDEEEKLSSPVGNAEVDADKEKAPVDEAAKNELDETDDVTELKDFISKEEGWFTRCSAVVVHVIDIHDFFPF</sequence>
<dbReference type="PROSITE" id="PS50103">
    <property type="entry name" value="ZF_C3H1"/>
    <property type="match status" value="1"/>
</dbReference>
<feature type="domain" description="C3H1-type" evidence="6">
    <location>
        <begin position="10"/>
        <end position="32"/>
    </location>
</feature>
<gene>
    <name evidence="7" type="ORF">Plil01_000877700</name>
</gene>
<proteinExistence type="predicted"/>
<dbReference type="InterPro" id="IPR036855">
    <property type="entry name" value="Znf_CCCH_sf"/>
</dbReference>
<evidence type="ECO:0000256" key="5">
    <source>
        <dbReference type="SAM" id="MobiDB-lite"/>
    </source>
</evidence>
<evidence type="ECO:0000256" key="2">
    <source>
        <dbReference type="ARBA" id="ARBA00022771"/>
    </source>
</evidence>
<dbReference type="EMBL" id="BSXW01000432">
    <property type="protein sequence ID" value="GMF22120.1"/>
    <property type="molecule type" value="Genomic_DNA"/>
</dbReference>
<dbReference type="Pfam" id="PF00642">
    <property type="entry name" value="zf-CCCH"/>
    <property type="match status" value="1"/>
</dbReference>
<protein>
    <submittedName>
        <fullName evidence="7">Unnamed protein product</fullName>
    </submittedName>
</protein>
<dbReference type="GO" id="GO:0008270">
    <property type="term" value="F:zinc ion binding"/>
    <property type="evidence" value="ECO:0007669"/>
    <property type="project" value="UniProtKB-KW"/>
</dbReference>
<evidence type="ECO:0000256" key="1">
    <source>
        <dbReference type="ARBA" id="ARBA00022723"/>
    </source>
</evidence>
<feature type="compositionally biased region" description="Basic and acidic residues" evidence="5">
    <location>
        <begin position="71"/>
        <end position="87"/>
    </location>
</feature>
<keyword evidence="3 4" id="KW-0862">Zinc</keyword>
<feature type="zinc finger region" description="C3H1-type" evidence="4">
    <location>
        <begin position="10"/>
        <end position="32"/>
    </location>
</feature>
<dbReference type="SUPFAM" id="SSF90229">
    <property type="entry name" value="CCCH zinc finger"/>
    <property type="match status" value="1"/>
</dbReference>
<evidence type="ECO:0000313" key="7">
    <source>
        <dbReference type="EMBL" id="GMF22120.1"/>
    </source>
</evidence>
<keyword evidence="1 4" id="KW-0479">Metal-binding</keyword>
<organism evidence="7 8">
    <name type="scientific">Phytophthora lilii</name>
    <dbReference type="NCBI Taxonomy" id="2077276"/>
    <lineage>
        <taxon>Eukaryota</taxon>
        <taxon>Sar</taxon>
        <taxon>Stramenopiles</taxon>
        <taxon>Oomycota</taxon>
        <taxon>Peronosporomycetes</taxon>
        <taxon>Peronosporales</taxon>
        <taxon>Peronosporaceae</taxon>
        <taxon>Phytophthora</taxon>
    </lineage>
</organism>
<dbReference type="OrthoDB" id="250836at2759"/>